<dbReference type="Gene3D" id="3.30.457.10">
    <property type="entry name" value="Copper amine oxidase-like, N-terminal domain"/>
    <property type="match status" value="2"/>
</dbReference>
<dbReference type="InterPro" id="IPR036582">
    <property type="entry name" value="Mao_N_sf"/>
</dbReference>
<proteinExistence type="predicted"/>
<dbReference type="Pfam" id="PF07833">
    <property type="entry name" value="Cu_amine_oxidN1"/>
    <property type="match status" value="1"/>
</dbReference>
<dbReference type="InterPro" id="IPR025660">
    <property type="entry name" value="Pept_his_AS"/>
</dbReference>
<dbReference type="Pfam" id="PF00112">
    <property type="entry name" value="Peptidase_C1"/>
    <property type="match status" value="1"/>
</dbReference>
<dbReference type="GO" id="GO:0006508">
    <property type="term" value="P:proteolysis"/>
    <property type="evidence" value="ECO:0007669"/>
    <property type="project" value="InterPro"/>
</dbReference>
<dbReference type="InterPro" id="IPR000668">
    <property type="entry name" value="Peptidase_C1A_C"/>
</dbReference>
<evidence type="ECO:0000259" key="2">
    <source>
        <dbReference type="Pfam" id="PF07833"/>
    </source>
</evidence>
<evidence type="ECO:0000313" key="3">
    <source>
        <dbReference type="EMBL" id="GCB30563.1"/>
    </source>
</evidence>
<dbReference type="Proteomes" id="UP000287361">
    <property type="component" value="Unassembled WGS sequence"/>
</dbReference>
<dbReference type="GO" id="GO:0008234">
    <property type="term" value="F:cysteine-type peptidase activity"/>
    <property type="evidence" value="ECO:0007669"/>
    <property type="project" value="InterPro"/>
</dbReference>
<dbReference type="CDD" id="cd02619">
    <property type="entry name" value="Peptidase_C1"/>
    <property type="match status" value="1"/>
</dbReference>
<evidence type="ECO:0000313" key="4">
    <source>
        <dbReference type="Proteomes" id="UP000287361"/>
    </source>
</evidence>
<dbReference type="OrthoDB" id="3648721at2"/>
<dbReference type="SUPFAM" id="SSF54001">
    <property type="entry name" value="Cysteine proteinases"/>
    <property type="match status" value="1"/>
</dbReference>
<accession>A0A401LGC1</accession>
<dbReference type="InterPro" id="IPR038765">
    <property type="entry name" value="Papain-like_cys_pep_sf"/>
</dbReference>
<dbReference type="SUPFAM" id="SSF55383">
    <property type="entry name" value="Copper amine oxidase, domain N"/>
    <property type="match status" value="1"/>
</dbReference>
<keyword evidence="4" id="KW-1185">Reference proteome</keyword>
<comment type="caution">
    <text evidence="3">The sequence shown here is derived from an EMBL/GenBank/DDBJ whole genome shotgun (WGS) entry which is preliminary data.</text>
</comment>
<evidence type="ECO:0000259" key="1">
    <source>
        <dbReference type="Pfam" id="PF00112"/>
    </source>
</evidence>
<evidence type="ECO:0008006" key="5">
    <source>
        <dbReference type="Google" id="ProtNLM"/>
    </source>
</evidence>
<sequence>MNEPLTLLKSPRDERDWHYGRIVCAGGELPTRVSLRQSCGPIRRQGKSGFCHSFAGTALKNLQETQDWGERKYNFSPLGLARAVKARDGIAFTEGSTLLDVCKALCSDGVFDEVFYPFASYDQESFKKTGKLTFPPMAVSAEEEAHLPKYYCKNYARVDTLEEVKRALANQNPVLLGMTCSEEIYSPTEGCIGLPLGTFLIGGHAVLIIGYDDTKERTIHGRHYKGFLECQNSWGEDYADHGFFWIPYEYITYRTKDLGMGFVMDMYTAIDLAREDLQGTAVELFIGKDKAFDDGKEISLDQPPIVDEKTGRTLVPLRFVGESLGCRVEWLAKSRRIIIRSRAHDIELAIGSQTALVDGGKRLMEQAPILDERTGRTLVPLRFIAETMGHAVLWDGKRRKITILKN</sequence>
<dbReference type="Gene3D" id="3.90.70.10">
    <property type="entry name" value="Cysteine proteinases"/>
    <property type="match status" value="1"/>
</dbReference>
<feature type="domain" description="Peptidase C1A papain C-terminal" evidence="1">
    <location>
        <begin position="30"/>
        <end position="247"/>
    </location>
</feature>
<gene>
    <name evidence="3" type="ORF">KGMB03357_22240</name>
</gene>
<protein>
    <recommendedName>
        <fullName evidence="5">Peptidase C1A papain C-terminal domain-containing protein</fullName>
    </recommendedName>
</protein>
<dbReference type="InterPro" id="IPR012854">
    <property type="entry name" value="Cu_amine_oxidase-like_N"/>
</dbReference>
<feature type="domain" description="Copper amine oxidase-like N-terminal" evidence="2">
    <location>
        <begin position="294"/>
        <end position="403"/>
    </location>
</feature>
<reference evidence="3 4" key="1">
    <citation type="submission" date="2018-10" db="EMBL/GenBank/DDBJ databases">
        <title>Draft Genome Sequence of Anaerotignum sp. KCTC 15736.</title>
        <authorList>
            <person name="Choi S.H."/>
            <person name="Kim J.S."/>
            <person name="Kang S.W."/>
            <person name="Lee J.S."/>
            <person name="Park S.H."/>
        </authorList>
    </citation>
    <scope>NUCLEOTIDE SEQUENCE [LARGE SCALE GENOMIC DNA]</scope>
    <source>
        <strain evidence="3 4">KCTC 15736</strain>
    </source>
</reference>
<dbReference type="AlphaFoldDB" id="A0A401LGC1"/>
<organism evidence="3 4">
    <name type="scientific">Anaerotignum faecicola</name>
    <dbReference type="NCBI Taxonomy" id="2358141"/>
    <lineage>
        <taxon>Bacteria</taxon>
        <taxon>Bacillati</taxon>
        <taxon>Bacillota</taxon>
        <taxon>Clostridia</taxon>
        <taxon>Lachnospirales</taxon>
        <taxon>Anaerotignaceae</taxon>
        <taxon>Anaerotignum</taxon>
    </lineage>
</organism>
<dbReference type="EMBL" id="BHVZ01000014">
    <property type="protein sequence ID" value="GCB30563.1"/>
    <property type="molecule type" value="Genomic_DNA"/>
</dbReference>
<name>A0A401LGC1_9FIRM</name>
<dbReference type="PROSITE" id="PS00639">
    <property type="entry name" value="THIOL_PROTEASE_HIS"/>
    <property type="match status" value="1"/>
</dbReference>